<dbReference type="InterPro" id="IPR035906">
    <property type="entry name" value="MetI-like_sf"/>
</dbReference>
<feature type="transmembrane region" description="Helical" evidence="5">
    <location>
        <begin position="131"/>
        <end position="157"/>
    </location>
</feature>
<keyword evidence="8" id="KW-1185">Reference proteome</keyword>
<comment type="caution">
    <text evidence="7">The sequence shown here is derived from an EMBL/GenBank/DDBJ whole genome shotgun (WGS) entry which is preliminary data.</text>
</comment>
<evidence type="ECO:0000256" key="5">
    <source>
        <dbReference type="RuleBase" id="RU363032"/>
    </source>
</evidence>
<feature type="transmembrane region" description="Helical" evidence="5">
    <location>
        <begin position="301"/>
        <end position="322"/>
    </location>
</feature>
<dbReference type="AlphaFoldDB" id="A0A7X5VI03"/>
<accession>A0A7X5VI03</accession>
<organism evidence="7 8">
    <name type="scientific">Kribbella shirazensis</name>
    <dbReference type="NCBI Taxonomy" id="1105143"/>
    <lineage>
        <taxon>Bacteria</taxon>
        <taxon>Bacillati</taxon>
        <taxon>Actinomycetota</taxon>
        <taxon>Actinomycetes</taxon>
        <taxon>Propionibacteriales</taxon>
        <taxon>Kribbellaceae</taxon>
        <taxon>Kribbella</taxon>
    </lineage>
</organism>
<dbReference type="CDD" id="cd06261">
    <property type="entry name" value="TM_PBP2"/>
    <property type="match status" value="1"/>
</dbReference>
<dbReference type="Proteomes" id="UP000555407">
    <property type="component" value="Unassembled WGS sequence"/>
</dbReference>
<comment type="subcellular location">
    <subcellularLocation>
        <location evidence="5">Cell membrane</location>
        <topology evidence="5">Multi-pass membrane protein</topology>
    </subcellularLocation>
    <subcellularLocation>
        <location evidence="1">Membrane</location>
        <topology evidence="1">Multi-pass membrane protein</topology>
    </subcellularLocation>
</comment>
<reference evidence="7 8" key="1">
    <citation type="submission" date="2020-03" db="EMBL/GenBank/DDBJ databases">
        <title>Sequencing the genomes of 1000 actinobacteria strains.</title>
        <authorList>
            <person name="Klenk H.-P."/>
        </authorList>
    </citation>
    <scope>NUCLEOTIDE SEQUENCE [LARGE SCALE GENOMIC DNA]</scope>
    <source>
        <strain evidence="7 8">DSM 45490</strain>
    </source>
</reference>
<keyword evidence="2 5" id="KW-0812">Transmembrane</keyword>
<dbReference type="GO" id="GO:0055085">
    <property type="term" value="P:transmembrane transport"/>
    <property type="evidence" value="ECO:0007669"/>
    <property type="project" value="InterPro"/>
</dbReference>
<evidence type="ECO:0000256" key="3">
    <source>
        <dbReference type="ARBA" id="ARBA00022989"/>
    </source>
</evidence>
<feature type="transmembrane region" description="Helical" evidence="5">
    <location>
        <begin position="194"/>
        <end position="215"/>
    </location>
</feature>
<evidence type="ECO:0000256" key="1">
    <source>
        <dbReference type="ARBA" id="ARBA00004141"/>
    </source>
</evidence>
<keyword evidence="3 5" id="KW-1133">Transmembrane helix</keyword>
<dbReference type="Pfam" id="PF00528">
    <property type="entry name" value="BPD_transp_1"/>
    <property type="match status" value="1"/>
</dbReference>
<dbReference type="PROSITE" id="PS50928">
    <property type="entry name" value="ABC_TM1"/>
    <property type="match status" value="1"/>
</dbReference>
<evidence type="ECO:0000259" key="6">
    <source>
        <dbReference type="PROSITE" id="PS50928"/>
    </source>
</evidence>
<dbReference type="InterPro" id="IPR000515">
    <property type="entry name" value="MetI-like"/>
</dbReference>
<feature type="transmembrane region" description="Helical" evidence="5">
    <location>
        <begin position="169"/>
        <end position="188"/>
    </location>
</feature>
<name>A0A7X5VI03_9ACTN</name>
<dbReference type="SUPFAM" id="SSF161098">
    <property type="entry name" value="MetI-like"/>
    <property type="match status" value="1"/>
</dbReference>
<dbReference type="PANTHER" id="PTHR43839">
    <property type="entry name" value="OPPC IN A BINDING PROTEIN-DEPENDENT TRANSPORT SYSTEM"/>
    <property type="match status" value="1"/>
</dbReference>
<evidence type="ECO:0000256" key="2">
    <source>
        <dbReference type="ARBA" id="ARBA00022692"/>
    </source>
</evidence>
<dbReference type="Gene3D" id="1.10.3720.10">
    <property type="entry name" value="MetI-like"/>
    <property type="match status" value="1"/>
</dbReference>
<proteinExistence type="inferred from homology"/>
<dbReference type="GO" id="GO:0005886">
    <property type="term" value="C:plasma membrane"/>
    <property type="evidence" value="ECO:0007669"/>
    <property type="project" value="UniProtKB-SubCell"/>
</dbReference>
<keyword evidence="4 5" id="KW-0472">Membrane</keyword>
<evidence type="ECO:0000313" key="7">
    <source>
        <dbReference type="EMBL" id="NIK61424.1"/>
    </source>
</evidence>
<protein>
    <submittedName>
        <fullName evidence="7">Peptide/nickel transport system permease protein</fullName>
    </submittedName>
</protein>
<comment type="similarity">
    <text evidence="5">Belongs to the binding-protein-dependent transport system permease family.</text>
</comment>
<sequence length="334" mass="36229">MVIIAFYLVAIFADFLAYAEPNHTNGSRVLIPPQQIHVISGGGISPHVNPVVGTRDPVTLEQVYVLDETRKDYLEFLVEGYSYKLFGLIPTSTHLIGVEGGDTENRLALLGTDEQGRDIFSRLLVATRTSLTIGLVGVIVSLVLGAVLGGISGYYGGVVDTVIQRLIEILRSLPTIPLYLGLAAAIPAEWGISRVYFFLTLILSLIGWTELARVVRGRFLQVRDEDFVTAAELVGARPRRIIFVHILPLFVSHIIAATTLALPLMIIAETSLSFLGLGLRSPAVSWGVMLQQAQNIQSVALSPWLLITVVPVVMAILAFNFVGDGLRDAADPYG</sequence>
<feature type="domain" description="ABC transmembrane type-1" evidence="6">
    <location>
        <begin position="127"/>
        <end position="318"/>
    </location>
</feature>
<dbReference type="EMBL" id="JAASRO010000001">
    <property type="protein sequence ID" value="NIK61424.1"/>
    <property type="molecule type" value="Genomic_DNA"/>
</dbReference>
<evidence type="ECO:0000313" key="8">
    <source>
        <dbReference type="Proteomes" id="UP000555407"/>
    </source>
</evidence>
<keyword evidence="5" id="KW-0813">Transport</keyword>
<evidence type="ECO:0000256" key="4">
    <source>
        <dbReference type="ARBA" id="ARBA00023136"/>
    </source>
</evidence>
<dbReference type="PANTHER" id="PTHR43839:SF3">
    <property type="entry name" value="OLIGOPEPTIDE ABC TRANSPORTER, PERMEASE PROTEIN"/>
    <property type="match status" value="1"/>
</dbReference>
<feature type="transmembrane region" description="Helical" evidence="5">
    <location>
        <begin position="242"/>
        <end position="266"/>
    </location>
</feature>
<gene>
    <name evidence="7" type="ORF">BJY22_007141</name>
</gene>